<dbReference type="PANTHER" id="PTHR32256">
    <property type="match status" value="1"/>
</dbReference>
<evidence type="ECO:0000256" key="1">
    <source>
        <dbReference type="SAM" id="SignalP"/>
    </source>
</evidence>
<dbReference type="Gene3D" id="2.120.10.30">
    <property type="entry name" value="TolB, C-terminal domain"/>
    <property type="match status" value="1"/>
</dbReference>
<comment type="caution">
    <text evidence="3">The sequence shown here is derived from an EMBL/GenBank/DDBJ whole genome shotgun (WGS) entry which is preliminary data.</text>
</comment>
<evidence type="ECO:0000313" key="4">
    <source>
        <dbReference type="Proteomes" id="UP000641588"/>
    </source>
</evidence>
<organism evidence="3 4">
    <name type="scientific">Paenibacillus foliorum</name>
    <dbReference type="NCBI Taxonomy" id="2654974"/>
    <lineage>
        <taxon>Bacteria</taxon>
        <taxon>Bacillati</taxon>
        <taxon>Bacillota</taxon>
        <taxon>Bacilli</taxon>
        <taxon>Bacillales</taxon>
        <taxon>Paenibacillaceae</taxon>
        <taxon>Paenibacillus</taxon>
    </lineage>
</organism>
<accession>A0A972H5E6</accession>
<dbReference type="Pfam" id="PF16472">
    <property type="entry name" value="DUF5050"/>
    <property type="match status" value="1"/>
</dbReference>
<keyword evidence="1" id="KW-0732">Signal</keyword>
<name>A0A972H5E6_9BACL</name>
<reference evidence="3" key="1">
    <citation type="submission" date="2019-10" db="EMBL/GenBank/DDBJ databases">
        <title>Description of Paenibacillus glebae sp. nov.</title>
        <authorList>
            <person name="Carlier A."/>
            <person name="Qi S."/>
        </authorList>
    </citation>
    <scope>NUCLEOTIDE SEQUENCE</scope>
    <source>
        <strain evidence="3">LMG 31456</strain>
    </source>
</reference>
<keyword evidence="4" id="KW-1185">Reference proteome</keyword>
<dbReference type="Proteomes" id="UP000641588">
    <property type="component" value="Unassembled WGS sequence"/>
</dbReference>
<proteinExistence type="predicted"/>
<dbReference type="RefSeq" id="WP_171654922.1">
    <property type="nucleotide sequence ID" value="NZ_WHOD01000101.1"/>
</dbReference>
<feature type="signal peptide" evidence="1">
    <location>
        <begin position="1"/>
        <end position="26"/>
    </location>
</feature>
<dbReference type="AlphaFoldDB" id="A0A972H5E6"/>
<dbReference type="PANTHER" id="PTHR32256:SF17">
    <property type="entry name" value="EGF-LIKE DOMAIN-CONTAINING PROTEIN"/>
    <property type="match status" value="1"/>
</dbReference>
<evidence type="ECO:0000313" key="3">
    <source>
        <dbReference type="EMBL" id="NOU96691.1"/>
    </source>
</evidence>
<dbReference type="EMBL" id="WHOD01000101">
    <property type="protein sequence ID" value="NOU96691.1"/>
    <property type="molecule type" value="Genomic_DNA"/>
</dbReference>
<feature type="chain" id="PRO_5037859456" evidence="1">
    <location>
        <begin position="27"/>
        <end position="469"/>
    </location>
</feature>
<dbReference type="InterPro" id="IPR011042">
    <property type="entry name" value="6-blade_b-propeller_TolB-like"/>
</dbReference>
<evidence type="ECO:0000259" key="2">
    <source>
        <dbReference type="Pfam" id="PF16472"/>
    </source>
</evidence>
<dbReference type="InterPro" id="IPR032485">
    <property type="entry name" value="LRP1-like_beta_prop"/>
</dbReference>
<protein>
    <submittedName>
        <fullName evidence="3">DUF5050 domain-containing protein</fullName>
    </submittedName>
</protein>
<sequence>MINKIKLGLITLLISLSFAGHTPVQAAAPLDVQVSFPDFPVTVNGTVMDVKHSEYPLLIYKDITYFPMTWNHASALGLSIHWDTNSGLSLQKNDTCLPLKQYLIPQIHSNDNSQTAAIAPFPVQVNGKAIINAEEPYPLLLYRNITYFPMSWKFTKDEFGWKTSWSDTDRGFGIESCGGISNNQIEQTDALNVANSGQLAVQGDWIYMNPDGNYEEPNRLVKVKKDGTGEVKLSDDNARSINIVGDWLYYTVKMDGIYKIKTDGTQRSQVSAMPTAQIWVKGDWIYYIHTYQSKETIHKINIDGSADQELVSGIRMYPFFINAGQIYFLMQEKENEPANLYRMNLDGYEQIKLQDNVSKAIAIDGWIYYVSDYGKQLNKMSADGAVIIPLYTSDHWITTLHYRKGWIYMMNGTFGIHSSSYIDKLRIDGTEFAGLGEARSAALYFVDQLLYLSQNTWQRSNTLVHMDVD</sequence>
<dbReference type="InterPro" id="IPR053369">
    <property type="entry name" value="SrfA-induced_signal"/>
</dbReference>
<dbReference type="SUPFAM" id="SSF69304">
    <property type="entry name" value="Tricorn protease N-terminal domain"/>
    <property type="match status" value="1"/>
</dbReference>
<feature type="domain" description="Prolow-density lipoprotein receptor-related protein 1-like beta-propeller" evidence="2">
    <location>
        <begin position="192"/>
        <end position="456"/>
    </location>
</feature>
<gene>
    <name evidence="3" type="ORF">GC093_26235</name>
</gene>